<accession>A0ACB9JDK3</accession>
<keyword evidence="2" id="KW-1185">Reference proteome</keyword>
<proteinExistence type="predicted"/>
<organism evidence="1 2">
    <name type="scientific">Smallanthus sonchifolius</name>
    <dbReference type="NCBI Taxonomy" id="185202"/>
    <lineage>
        <taxon>Eukaryota</taxon>
        <taxon>Viridiplantae</taxon>
        <taxon>Streptophyta</taxon>
        <taxon>Embryophyta</taxon>
        <taxon>Tracheophyta</taxon>
        <taxon>Spermatophyta</taxon>
        <taxon>Magnoliopsida</taxon>
        <taxon>eudicotyledons</taxon>
        <taxon>Gunneridae</taxon>
        <taxon>Pentapetalae</taxon>
        <taxon>asterids</taxon>
        <taxon>campanulids</taxon>
        <taxon>Asterales</taxon>
        <taxon>Asteraceae</taxon>
        <taxon>Asteroideae</taxon>
        <taxon>Heliantheae alliance</taxon>
        <taxon>Millerieae</taxon>
        <taxon>Smallanthus</taxon>
    </lineage>
</organism>
<gene>
    <name evidence="1" type="ORF">L1987_12205</name>
</gene>
<comment type="caution">
    <text evidence="1">The sequence shown here is derived from an EMBL/GenBank/DDBJ whole genome shotgun (WGS) entry which is preliminary data.</text>
</comment>
<protein>
    <submittedName>
        <fullName evidence="1">Uncharacterized protein</fullName>
    </submittedName>
</protein>
<evidence type="ECO:0000313" key="2">
    <source>
        <dbReference type="Proteomes" id="UP001056120"/>
    </source>
</evidence>
<reference evidence="2" key="1">
    <citation type="journal article" date="2022" name="Mol. Ecol. Resour.">
        <title>The genomes of chicory, endive, great burdock and yacon provide insights into Asteraceae palaeo-polyploidization history and plant inulin production.</title>
        <authorList>
            <person name="Fan W."/>
            <person name="Wang S."/>
            <person name="Wang H."/>
            <person name="Wang A."/>
            <person name="Jiang F."/>
            <person name="Liu H."/>
            <person name="Zhao H."/>
            <person name="Xu D."/>
            <person name="Zhang Y."/>
        </authorList>
    </citation>
    <scope>NUCLEOTIDE SEQUENCE [LARGE SCALE GENOMIC DNA]</scope>
    <source>
        <strain evidence="2">cv. Yunnan</strain>
    </source>
</reference>
<reference evidence="1 2" key="2">
    <citation type="journal article" date="2022" name="Mol. Ecol. Resour.">
        <title>The genomes of chicory, endive, great burdock and yacon provide insights into Asteraceae paleo-polyploidization history and plant inulin production.</title>
        <authorList>
            <person name="Fan W."/>
            <person name="Wang S."/>
            <person name="Wang H."/>
            <person name="Wang A."/>
            <person name="Jiang F."/>
            <person name="Liu H."/>
            <person name="Zhao H."/>
            <person name="Xu D."/>
            <person name="Zhang Y."/>
        </authorList>
    </citation>
    <scope>NUCLEOTIDE SEQUENCE [LARGE SCALE GENOMIC DNA]</scope>
    <source>
        <strain evidence="2">cv. Yunnan</strain>
        <tissue evidence="1">Leaves</tissue>
    </source>
</reference>
<evidence type="ECO:0000313" key="1">
    <source>
        <dbReference type="EMBL" id="KAI3818399.1"/>
    </source>
</evidence>
<sequence>MKKIMTSRIFPNPINPSLVFNGLTVAVDRDRRSCGTNASSSNGLIEIESHPDLRMVKRFGEELGRKGWGRVEMWSAVERVQVSWGYEGGWMSWFDYGQV</sequence>
<name>A0ACB9JDK3_9ASTR</name>
<dbReference type="EMBL" id="CM042021">
    <property type="protein sequence ID" value="KAI3818399.1"/>
    <property type="molecule type" value="Genomic_DNA"/>
</dbReference>
<dbReference type="Proteomes" id="UP001056120">
    <property type="component" value="Linkage Group LG04"/>
</dbReference>